<evidence type="ECO:0000256" key="6">
    <source>
        <dbReference type="SAM" id="Phobius"/>
    </source>
</evidence>
<dbReference type="InterPro" id="IPR037185">
    <property type="entry name" value="EmrE-like"/>
</dbReference>
<feature type="transmembrane region" description="Helical" evidence="6">
    <location>
        <begin position="96"/>
        <end position="116"/>
    </location>
</feature>
<feature type="domain" description="EamA" evidence="7">
    <location>
        <begin position="154"/>
        <end position="286"/>
    </location>
</feature>
<evidence type="ECO:0000313" key="9">
    <source>
        <dbReference type="Proteomes" id="UP001320148"/>
    </source>
</evidence>
<evidence type="ECO:0000313" key="8">
    <source>
        <dbReference type="EMBL" id="BCS94828.1"/>
    </source>
</evidence>
<dbReference type="RefSeq" id="WP_236891133.1">
    <property type="nucleotide sequence ID" value="NZ_AP024488.1"/>
</dbReference>
<feature type="transmembrane region" description="Helical" evidence="6">
    <location>
        <begin position="215"/>
        <end position="234"/>
    </location>
</feature>
<evidence type="ECO:0000256" key="2">
    <source>
        <dbReference type="ARBA" id="ARBA00007362"/>
    </source>
</evidence>
<keyword evidence="3 6" id="KW-0812">Transmembrane</keyword>
<evidence type="ECO:0000256" key="3">
    <source>
        <dbReference type="ARBA" id="ARBA00022692"/>
    </source>
</evidence>
<feature type="transmembrane region" description="Helical" evidence="6">
    <location>
        <begin position="246"/>
        <end position="265"/>
    </location>
</feature>
<evidence type="ECO:0000256" key="5">
    <source>
        <dbReference type="ARBA" id="ARBA00023136"/>
    </source>
</evidence>
<dbReference type="InterPro" id="IPR050638">
    <property type="entry name" value="AA-Vitamin_Transporters"/>
</dbReference>
<comment type="similarity">
    <text evidence="2">Belongs to the EamA transporter family.</text>
</comment>
<keyword evidence="9" id="KW-1185">Reference proteome</keyword>
<accession>A0ABM7PCA0</accession>
<dbReference type="Proteomes" id="UP001320148">
    <property type="component" value="Chromosome"/>
</dbReference>
<dbReference type="PANTHER" id="PTHR32322">
    <property type="entry name" value="INNER MEMBRANE TRANSPORTER"/>
    <property type="match status" value="1"/>
</dbReference>
<keyword evidence="5 6" id="KW-0472">Membrane</keyword>
<feature type="transmembrane region" description="Helical" evidence="6">
    <location>
        <begin position="66"/>
        <end position="84"/>
    </location>
</feature>
<evidence type="ECO:0000256" key="4">
    <source>
        <dbReference type="ARBA" id="ARBA00022989"/>
    </source>
</evidence>
<dbReference type="Gene3D" id="1.10.3730.20">
    <property type="match status" value="1"/>
</dbReference>
<name>A0ABM7PCA0_9BACT</name>
<dbReference type="Pfam" id="PF00892">
    <property type="entry name" value="EamA"/>
    <property type="match status" value="2"/>
</dbReference>
<evidence type="ECO:0000256" key="1">
    <source>
        <dbReference type="ARBA" id="ARBA00004141"/>
    </source>
</evidence>
<feature type="domain" description="EamA" evidence="7">
    <location>
        <begin position="8"/>
        <end position="139"/>
    </location>
</feature>
<dbReference type="SUPFAM" id="SSF103481">
    <property type="entry name" value="Multidrug resistance efflux transporter EmrE"/>
    <property type="match status" value="2"/>
</dbReference>
<proteinExistence type="inferred from homology"/>
<feature type="transmembrane region" description="Helical" evidence="6">
    <location>
        <begin position="7"/>
        <end position="30"/>
    </location>
</feature>
<dbReference type="InterPro" id="IPR000620">
    <property type="entry name" value="EamA_dom"/>
</dbReference>
<sequence>MKGERGLAVATLLGAMVLWAGSFVALKIAFRSCDPYFVIFGRMAVATCCALLFYRQVRRCSYQKGDWLYIAGLGLCEPCLYFVFEAKALMLTSASQAGMITALLPVMVAVGAWLVFKERMTRRIVAGFALAVAGVCVLTFTGDATELAPNPPLGNFYEFLAMVTATGYTLILKRLSFRYSPLFLTSVQSVAGALFFALLMWVLGIPFPESIPMEAALTIVYLGVFVTFGAYFCYGFAMGRMPASQATAYINLIPVLTLFFGWLFLGEVFTPVQYVAAAMVIAGVYLSQDGSARASAPQEGGGSGGAQA</sequence>
<feature type="transmembrane region" description="Helical" evidence="6">
    <location>
        <begin position="154"/>
        <end position="171"/>
    </location>
</feature>
<reference evidence="8 9" key="1">
    <citation type="submission" date="2021-02" db="EMBL/GenBank/DDBJ databases">
        <title>Complete genome of Desulfoluna sp. strain ASN36.</title>
        <authorList>
            <person name="Takahashi A."/>
            <person name="Kojima H."/>
            <person name="Fukui M."/>
        </authorList>
    </citation>
    <scope>NUCLEOTIDE SEQUENCE [LARGE SCALE GENOMIC DNA]</scope>
    <source>
        <strain evidence="8 9">ASN36</strain>
    </source>
</reference>
<organism evidence="8 9">
    <name type="scientific">Desulfoluna limicola</name>
    <dbReference type="NCBI Taxonomy" id="2810562"/>
    <lineage>
        <taxon>Bacteria</taxon>
        <taxon>Pseudomonadati</taxon>
        <taxon>Thermodesulfobacteriota</taxon>
        <taxon>Desulfobacteria</taxon>
        <taxon>Desulfobacterales</taxon>
        <taxon>Desulfolunaceae</taxon>
        <taxon>Desulfoluna</taxon>
    </lineage>
</organism>
<gene>
    <name evidence="8" type="ORF">DSLASN_04600</name>
</gene>
<dbReference type="PANTHER" id="PTHR32322:SF2">
    <property type="entry name" value="EAMA DOMAIN-CONTAINING PROTEIN"/>
    <property type="match status" value="1"/>
</dbReference>
<feature type="transmembrane region" description="Helical" evidence="6">
    <location>
        <begin position="36"/>
        <end position="54"/>
    </location>
</feature>
<feature type="transmembrane region" description="Helical" evidence="6">
    <location>
        <begin position="123"/>
        <end position="142"/>
    </location>
</feature>
<dbReference type="EMBL" id="AP024488">
    <property type="protein sequence ID" value="BCS94828.1"/>
    <property type="molecule type" value="Genomic_DNA"/>
</dbReference>
<keyword evidence="4 6" id="KW-1133">Transmembrane helix</keyword>
<comment type="subcellular location">
    <subcellularLocation>
        <location evidence="1">Membrane</location>
        <topology evidence="1">Multi-pass membrane protein</topology>
    </subcellularLocation>
</comment>
<evidence type="ECO:0000259" key="7">
    <source>
        <dbReference type="Pfam" id="PF00892"/>
    </source>
</evidence>
<protein>
    <submittedName>
        <fullName evidence="8">Membrane protein</fullName>
    </submittedName>
</protein>
<feature type="transmembrane region" description="Helical" evidence="6">
    <location>
        <begin position="183"/>
        <end position="203"/>
    </location>
</feature>